<organism evidence="8 9">
    <name type="scientific">Candidatus Thalassospirochaeta sargassi</name>
    <dbReference type="NCBI Taxonomy" id="3119039"/>
    <lineage>
        <taxon>Bacteria</taxon>
        <taxon>Pseudomonadati</taxon>
        <taxon>Spirochaetota</taxon>
        <taxon>Spirochaetia</taxon>
        <taxon>Spirochaetales</taxon>
        <taxon>Spirochaetaceae</taxon>
        <taxon>Candidatus Thalassospirochaeta</taxon>
    </lineage>
</organism>
<evidence type="ECO:0000256" key="3">
    <source>
        <dbReference type="ARBA" id="ARBA00022723"/>
    </source>
</evidence>
<evidence type="ECO:0000256" key="5">
    <source>
        <dbReference type="ARBA" id="ARBA00022842"/>
    </source>
</evidence>
<name>A0AAJ1IIJ4_9SPIO</name>
<dbReference type="GO" id="GO:0046872">
    <property type="term" value="F:metal ion binding"/>
    <property type="evidence" value="ECO:0007669"/>
    <property type="project" value="UniProtKB-KW"/>
</dbReference>
<evidence type="ECO:0000313" key="9">
    <source>
        <dbReference type="Proteomes" id="UP001221217"/>
    </source>
</evidence>
<dbReference type="PROSITE" id="PS51462">
    <property type="entry name" value="NUDIX"/>
    <property type="match status" value="1"/>
</dbReference>
<gene>
    <name evidence="8" type="ORF">PQJ61_08970</name>
</gene>
<accession>A0AAJ1IIJ4</accession>
<proteinExistence type="predicted"/>
<evidence type="ECO:0000256" key="6">
    <source>
        <dbReference type="ARBA" id="ARBA00023211"/>
    </source>
</evidence>
<dbReference type="EMBL" id="JAQQAL010000018">
    <property type="protein sequence ID" value="MDC7226881.1"/>
    <property type="molecule type" value="Genomic_DNA"/>
</dbReference>
<dbReference type="AlphaFoldDB" id="A0AAJ1IIJ4"/>
<dbReference type="CDD" id="cd03426">
    <property type="entry name" value="NUDIX_CoAse_Nudt7"/>
    <property type="match status" value="1"/>
</dbReference>
<evidence type="ECO:0000259" key="7">
    <source>
        <dbReference type="PROSITE" id="PS51462"/>
    </source>
</evidence>
<keyword evidence="4" id="KW-0378">Hydrolase</keyword>
<dbReference type="GO" id="GO:0010945">
    <property type="term" value="F:coenzyme A diphosphatase activity"/>
    <property type="evidence" value="ECO:0007669"/>
    <property type="project" value="InterPro"/>
</dbReference>
<evidence type="ECO:0000256" key="1">
    <source>
        <dbReference type="ARBA" id="ARBA00001936"/>
    </source>
</evidence>
<dbReference type="InterPro" id="IPR000086">
    <property type="entry name" value="NUDIX_hydrolase_dom"/>
</dbReference>
<sequence>MTDMYTKLSELIGAKFSGCGERMIGSEESFRSAVLVPFLNINGEESILFEKRSADIRQGGEICFPGGMVDEDDETTIETVIRETIEETGIDRNLIEVNGKSGHLATGIGTLIDVYLGRMDIKSLEELSPNPREVDRLFSVPVSFFMETSPEYYNYRTTVEPWYYDEEGRRVDLFPAHELGLPERYHRPWSHTKNRFVVYKYDGEVIWGITARIMNTVSKLMKKAAD</sequence>
<dbReference type="Proteomes" id="UP001221217">
    <property type="component" value="Unassembled WGS sequence"/>
</dbReference>
<dbReference type="Gene3D" id="3.90.79.10">
    <property type="entry name" value="Nucleoside Triphosphate Pyrophosphohydrolase"/>
    <property type="match status" value="1"/>
</dbReference>
<reference evidence="8 9" key="1">
    <citation type="submission" date="2022-12" db="EMBL/GenBank/DDBJ databases">
        <title>Metagenome assembled genome from gulf of manar.</title>
        <authorList>
            <person name="Kohli P."/>
            <person name="Pk S."/>
            <person name="Venkata Ramana C."/>
            <person name="Sasikala C."/>
        </authorList>
    </citation>
    <scope>NUCLEOTIDE SEQUENCE [LARGE SCALE GENOMIC DNA]</scope>
    <source>
        <strain evidence="8">JB008</strain>
    </source>
</reference>
<dbReference type="PANTHER" id="PTHR12992">
    <property type="entry name" value="NUDIX HYDROLASE"/>
    <property type="match status" value="1"/>
</dbReference>
<keyword evidence="3" id="KW-0479">Metal-binding</keyword>
<dbReference type="InterPro" id="IPR015797">
    <property type="entry name" value="NUDIX_hydrolase-like_dom_sf"/>
</dbReference>
<keyword evidence="5" id="KW-0460">Magnesium</keyword>
<evidence type="ECO:0000313" key="8">
    <source>
        <dbReference type="EMBL" id="MDC7226881.1"/>
    </source>
</evidence>
<dbReference type="InterPro" id="IPR045121">
    <property type="entry name" value="CoAse"/>
</dbReference>
<dbReference type="Pfam" id="PF00293">
    <property type="entry name" value="NUDIX"/>
    <property type="match status" value="1"/>
</dbReference>
<keyword evidence="6" id="KW-0464">Manganese</keyword>
<dbReference type="PANTHER" id="PTHR12992:SF11">
    <property type="entry name" value="MITOCHONDRIAL COENZYME A DIPHOSPHATASE NUDT8"/>
    <property type="match status" value="1"/>
</dbReference>
<comment type="caution">
    <text evidence="8">The sequence shown here is derived from an EMBL/GenBank/DDBJ whole genome shotgun (WGS) entry which is preliminary data.</text>
</comment>
<evidence type="ECO:0000256" key="2">
    <source>
        <dbReference type="ARBA" id="ARBA00001946"/>
    </source>
</evidence>
<dbReference type="SUPFAM" id="SSF55811">
    <property type="entry name" value="Nudix"/>
    <property type="match status" value="1"/>
</dbReference>
<feature type="domain" description="Nudix hydrolase" evidence="7">
    <location>
        <begin position="29"/>
        <end position="165"/>
    </location>
</feature>
<evidence type="ECO:0000256" key="4">
    <source>
        <dbReference type="ARBA" id="ARBA00022801"/>
    </source>
</evidence>
<protein>
    <submittedName>
        <fullName evidence="8">CoA pyrophosphatase</fullName>
    </submittedName>
</protein>
<comment type="cofactor">
    <cofactor evidence="2">
        <name>Mg(2+)</name>
        <dbReference type="ChEBI" id="CHEBI:18420"/>
    </cofactor>
</comment>
<comment type="cofactor">
    <cofactor evidence="1">
        <name>Mn(2+)</name>
        <dbReference type="ChEBI" id="CHEBI:29035"/>
    </cofactor>
</comment>